<feature type="compositionally biased region" description="Basic residues" evidence="1">
    <location>
        <begin position="42"/>
        <end position="59"/>
    </location>
</feature>
<protein>
    <submittedName>
        <fullName evidence="2">Uncharacterized protein</fullName>
    </submittedName>
</protein>
<feature type="region of interest" description="Disordered" evidence="1">
    <location>
        <begin position="40"/>
        <end position="59"/>
    </location>
</feature>
<dbReference type="AlphaFoldDB" id="A0A0S2W8M0"/>
<name>A0A0S2W8M0_9FIRM</name>
<organism evidence="2 3">
    <name type="scientific">Intestinimonas butyriciproducens</name>
    <dbReference type="NCBI Taxonomy" id="1297617"/>
    <lineage>
        <taxon>Bacteria</taxon>
        <taxon>Bacillati</taxon>
        <taxon>Bacillota</taxon>
        <taxon>Clostridia</taxon>
        <taxon>Eubacteriales</taxon>
        <taxon>Intestinimonas</taxon>
    </lineage>
</organism>
<gene>
    <name evidence="2" type="ORF">IB211_03304</name>
</gene>
<dbReference type="RefSeq" id="WP_033118243.1">
    <property type="nucleotide sequence ID" value="NZ_CALICV010000114.1"/>
</dbReference>
<dbReference type="Proteomes" id="UP000064844">
    <property type="component" value="Chromosome"/>
</dbReference>
<evidence type="ECO:0000313" key="3">
    <source>
        <dbReference type="Proteomes" id="UP000064844"/>
    </source>
</evidence>
<evidence type="ECO:0000256" key="1">
    <source>
        <dbReference type="SAM" id="MobiDB-lite"/>
    </source>
</evidence>
<dbReference type="STRING" id="1297617.IB211_03304"/>
<accession>A0A0S2W8M0</accession>
<evidence type="ECO:0000313" key="2">
    <source>
        <dbReference type="EMBL" id="ALP95692.1"/>
    </source>
</evidence>
<dbReference type="KEGG" id="ibu:IB211_03304"/>
<proteinExistence type="predicted"/>
<sequence>MSKKRATVEGNIRKRKDVLWEGRYTARYDQTGKRIIKNVLGKTHKPRSRKKGLDRKRQI</sequence>
<reference evidence="3" key="2">
    <citation type="submission" date="2015-04" db="EMBL/GenBank/DDBJ databases">
        <title>A butyrogenic pathway from the amino acid lysine in a human gut commensal.</title>
        <authorList>
            <person name="de Vos W.M."/>
            <person name="Bui N.T.P."/>
            <person name="Plugge C.M."/>
            <person name="Ritari J."/>
        </authorList>
    </citation>
    <scope>NUCLEOTIDE SEQUENCE [LARGE SCALE GENOMIC DNA]</scope>
    <source>
        <strain evidence="3">AF211</strain>
    </source>
</reference>
<reference evidence="2 3" key="1">
    <citation type="journal article" date="2015" name="Nat. Commun.">
        <title>Production of butyrate from lysine and the Amadori product fructoselysine by a human gut commensal.</title>
        <authorList>
            <person name="Bui T.P."/>
            <person name="Ritari J."/>
            <person name="Boeren S."/>
            <person name="de Waard P."/>
            <person name="Plugge C.M."/>
            <person name="de Vos W.M."/>
        </authorList>
    </citation>
    <scope>NUCLEOTIDE SEQUENCE [LARGE SCALE GENOMIC DNA]</scope>
    <source>
        <strain evidence="2 3">AF211</strain>
    </source>
</reference>
<keyword evidence="3" id="KW-1185">Reference proteome</keyword>
<dbReference type="EMBL" id="CP011307">
    <property type="protein sequence ID" value="ALP95692.1"/>
    <property type="molecule type" value="Genomic_DNA"/>
</dbReference>